<gene>
    <name evidence="3" type="ORF">BE221DRAFT_189958</name>
    <name evidence="2" type="ORF">OT_ostta06g00530</name>
</gene>
<dbReference type="AlphaFoldDB" id="A0A090N3J4"/>
<dbReference type="FunCoup" id="A0A090N3J4">
    <property type="interactions" value="494"/>
</dbReference>
<keyword evidence="1" id="KW-0472">Membrane</keyword>
<name>A0A090N3J4_OSTTA</name>
<feature type="transmembrane region" description="Helical" evidence="1">
    <location>
        <begin position="146"/>
        <end position="163"/>
    </location>
</feature>
<reference evidence="2" key="2">
    <citation type="journal article" date="2014" name="BMC Genomics">
        <title>An improved genome of the model marine alga Ostreococcus tauri unfolds by assessing Illumina de novo assemblies.</title>
        <authorList>
            <person name="Blanc-Mathieu R."/>
            <person name="Verhelst B."/>
            <person name="Derelle E."/>
            <person name="Rombauts S."/>
            <person name="Bouget F.Y."/>
            <person name="Carre I."/>
            <person name="Chateau A."/>
            <person name="Eyre-Walker A."/>
            <person name="Grimsley N."/>
            <person name="Moreau H."/>
            <person name="Piegu B."/>
            <person name="Rivals E."/>
            <person name="Schackwitz W."/>
            <person name="Van de Peer Y."/>
            <person name="Piganeau G."/>
        </authorList>
    </citation>
    <scope>NUCLEOTIDE SEQUENCE</scope>
    <source>
        <strain evidence="2">RCC4221</strain>
    </source>
</reference>
<feature type="transmembrane region" description="Helical" evidence="1">
    <location>
        <begin position="169"/>
        <end position="186"/>
    </location>
</feature>
<accession>A0A1Y5IGD4</accession>
<feature type="transmembrane region" description="Helical" evidence="1">
    <location>
        <begin position="216"/>
        <end position="235"/>
    </location>
</feature>
<dbReference type="OrthoDB" id="496538at2759"/>
<dbReference type="GO" id="GO:0031969">
    <property type="term" value="C:chloroplast membrane"/>
    <property type="evidence" value="ECO:0007669"/>
    <property type="project" value="TreeGrafter"/>
</dbReference>
<accession>A0A454XMQ0</accession>
<dbReference type="PANTHER" id="PTHR33372:SF2">
    <property type="entry name" value="PROTEIN CHAPERONE-LIKE PROTEIN OF POR1, CHLOROPLASTIC"/>
    <property type="match status" value="1"/>
</dbReference>
<keyword evidence="1" id="KW-1133">Transmembrane helix</keyword>
<dbReference type="Pfam" id="PF11833">
    <property type="entry name" value="CPP1-like"/>
    <property type="match status" value="1"/>
</dbReference>
<dbReference type="PANTHER" id="PTHR33372">
    <property type="match status" value="1"/>
</dbReference>
<feature type="transmembrane region" description="Helical" evidence="1">
    <location>
        <begin position="255"/>
        <end position="272"/>
    </location>
</feature>
<sequence length="273" mass="29828">MRIVLSHSSAVAPLARTRNNRTQNAVRLTKTSNFRQSHEFGITRRVAVKTRSAADGGAAYDPYGVLGVKPDADAVAVKRAYNSKQMLYKGEKGKLDDVERAYEAILQGQLSARLSGGSVSADVRFADRVVRSKWLPRPCASPMKDVVVNFGLTMACAAVTLVTPPQMRTLQVTIFAALLMVFRFFVKLVDVDPGPNATLDPAGATKHNNMRFARSFGVVLGTFIVSLFCTFWLPQFIVEVLGLTVPAWMLLHQEVFVSAACGVVLAGLVSFYR</sequence>
<keyword evidence="4" id="KW-1185">Reference proteome</keyword>
<proteinExistence type="predicted"/>
<dbReference type="Proteomes" id="UP000195557">
    <property type="component" value="Unassembled WGS sequence"/>
</dbReference>
<evidence type="ECO:0000313" key="3">
    <source>
        <dbReference type="EMBL" id="OUS48626.1"/>
    </source>
</evidence>
<dbReference type="InterPro" id="IPR021788">
    <property type="entry name" value="CPP1-like"/>
</dbReference>
<dbReference type="EMBL" id="CAID01000006">
    <property type="protein sequence ID" value="CEF98223.1"/>
    <property type="molecule type" value="Genomic_DNA"/>
</dbReference>
<dbReference type="InterPro" id="IPR036869">
    <property type="entry name" value="J_dom_sf"/>
</dbReference>
<dbReference type="InParanoid" id="A0A090N3J4"/>
<keyword evidence="1" id="KW-0812">Transmembrane</keyword>
<accession>A0A090N3J4</accession>
<dbReference type="EMBL" id="KZ155774">
    <property type="protein sequence ID" value="OUS48626.1"/>
    <property type="molecule type" value="Genomic_DNA"/>
</dbReference>
<evidence type="ECO:0008006" key="5">
    <source>
        <dbReference type="Google" id="ProtNLM"/>
    </source>
</evidence>
<evidence type="ECO:0000256" key="1">
    <source>
        <dbReference type="SAM" id="Phobius"/>
    </source>
</evidence>
<protein>
    <recommendedName>
        <fullName evidence="5">DnaJ domain</fullName>
    </recommendedName>
</protein>
<reference evidence="2 4" key="1">
    <citation type="journal article" date="2006" name="Proc. Natl. Acad. Sci. U.S.A.">
        <title>Genome analysis of the smallest free-living eukaryote Ostreococcus tauri unveils many unique features.</title>
        <authorList>
            <person name="Derelle E."/>
            <person name="Ferraz C."/>
            <person name="Rombauts S."/>
            <person name="Rouze P."/>
            <person name="Worden A.Z."/>
            <person name="Robbens S."/>
            <person name="Partensky F."/>
            <person name="Degroeve S."/>
            <person name="Echeynie S."/>
            <person name="Cooke R."/>
            <person name="Saeys Y."/>
            <person name="Wuyts J."/>
            <person name="Jabbari K."/>
            <person name="Bowler C."/>
            <person name="Panaud O."/>
            <person name="Piegu B."/>
            <person name="Ball S.G."/>
            <person name="Ral J.-P."/>
            <person name="Bouget F.-Y."/>
            <person name="Piganeau G."/>
            <person name="De Baets B."/>
            <person name="Picard A."/>
            <person name="Delseny M."/>
            <person name="Demaille J."/>
            <person name="Van de Peer Y."/>
            <person name="Moreau H."/>
        </authorList>
    </citation>
    <scope>NUCLEOTIDE SEQUENCE [LARGE SCALE GENOMIC DNA]</scope>
    <source>
        <strain evidence="2 4">OTTH0595</strain>
    </source>
</reference>
<dbReference type="Proteomes" id="UP000009170">
    <property type="component" value="Unassembled WGS sequence"/>
</dbReference>
<evidence type="ECO:0000313" key="4">
    <source>
        <dbReference type="Proteomes" id="UP000009170"/>
    </source>
</evidence>
<evidence type="ECO:0000313" key="2">
    <source>
        <dbReference type="EMBL" id="CEF98223.1"/>
    </source>
</evidence>
<reference evidence="3" key="3">
    <citation type="submission" date="2017-04" db="EMBL/GenBank/DDBJ databases">
        <title>Population genomics of picophytoplankton unveils novel chromosome hypervariability.</title>
        <authorList>
            <consortium name="DOE Joint Genome Institute"/>
            <person name="Blanc-Mathieu R."/>
            <person name="Krasovec M."/>
            <person name="Hebrard M."/>
            <person name="Yau S."/>
            <person name="Desgranges E."/>
            <person name="Martin J."/>
            <person name="Schackwitz W."/>
            <person name="Kuo A."/>
            <person name="Salin G."/>
            <person name="Donnadieu C."/>
            <person name="Desdevises Y."/>
            <person name="Sanchez-Ferandin S."/>
            <person name="Moreau H."/>
            <person name="Rivals E."/>
            <person name="Grigoriev I.V."/>
            <person name="Grimsley N."/>
            <person name="Eyre-Walker A."/>
            <person name="Piganeau G."/>
        </authorList>
    </citation>
    <scope>NUCLEOTIDE SEQUENCE [LARGE SCALE GENOMIC DNA]</scope>
    <source>
        <strain evidence="3">RCC 1115</strain>
    </source>
</reference>
<dbReference type="SUPFAM" id="SSF46565">
    <property type="entry name" value="Chaperone J-domain"/>
    <property type="match status" value="1"/>
</dbReference>
<organism evidence="2 4">
    <name type="scientific">Ostreococcus tauri</name>
    <name type="common">Marine green alga</name>
    <dbReference type="NCBI Taxonomy" id="70448"/>
    <lineage>
        <taxon>Eukaryota</taxon>
        <taxon>Viridiplantae</taxon>
        <taxon>Chlorophyta</taxon>
        <taxon>Mamiellophyceae</taxon>
        <taxon>Mamiellales</taxon>
        <taxon>Bathycoccaceae</taxon>
        <taxon>Ostreococcus</taxon>
    </lineage>
</organism>